<gene>
    <name evidence="2" type="ORF">ACFO6W_03405</name>
</gene>
<organism evidence="2 3">
    <name type="scientific">Dysgonomonas termitidis</name>
    <dbReference type="NCBI Taxonomy" id="1516126"/>
    <lineage>
        <taxon>Bacteria</taxon>
        <taxon>Pseudomonadati</taxon>
        <taxon>Bacteroidota</taxon>
        <taxon>Bacteroidia</taxon>
        <taxon>Bacteroidales</taxon>
        <taxon>Dysgonomonadaceae</taxon>
        <taxon>Dysgonomonas</taxon>
    </lineage>
</organism>
<keyword evidence="2" id="KW-0489">Methyltransferase</keyword>
<dbReference type="SUPFAM" id="SSF53335">
    <property type="entry name" value="S-adenosyl-L-methionine-dependent methyltransferases"/>
    <property type="match status" value="1"/>
</dbReference>
<dbReference type="Proteomes" id="UP001596023">
    <property type="component" value="Unassembled WGS sequence"/>
</dbReference>
<dbReference type="GO" id="GO:0008168">
    <property type="term" value="F:methyltransferase activity"/>
    <property type="evidence" value="ECO:0007669"/>
    <property type="project" value="UniProtKB-KW"/>
</dbReference>
<dbReference type="EC" id="2.1.1.-" evidence="2"/>
<name>A0ABV9KRE6_9BACT</name>
<keyword evidence="2" id="KW-0808">Transferase</keyword>
<dbReference type="EMBL" id="JBHSGN010000024">
    <property type="protein sequence ID" value="MFC4672735.1"/>
    <property type="molecule type" value="Genomic_DNA"/>
</dbReference>
<dbReference type="Gene3D" id="3.40.50.150">
    <property type="entry name" value="Vaccinia Virus protein VP39"/>
    <property type="match status" value="1"/>
</dbReference>
<feature type="domain" description="Methyltransferase type 11" evidence="1">
    <location>
        <begin position="45"/>
        <end position="143"/>
    </location>
</feature>
<evidence type="ECO:0000313" key="2">
    <source>
        <dbReference type="EMBL" id="MFC4672735.1"/>
    </source>
</evidence>
<sequence>MNKYSEGDYNLTKYVDVGDELPIWSAPFGLKLLDYIDYKLNISAIDIGFGTGFPLTEIAMRLGNSSIVYGIDPWKEAIKRTKKKLEIFGINNVTIIDGIAESIPLKNNSVELITSNNGTNNVNNLDQVFRECARIIKKNGQFVQTMNLDASMFEFYDTLKRTLAELGLQKEIESVNQHISQKRPDVKTIIYKLQKNGFRIKDLEYDQFDYRFPDGTTMLNHYFIRIAFMGSWRKLLPVDSVDRIFDIIEEKLNEQAKLLGKLKLSIPFVLINAIKE</sequence>
<reference evidence="3" key="1">
    <citation type="journal article" date="2019" name="Int. J. Syst. Evol. Microbiol.">
        <title>The Global Catalogue of Microorganisms (GCM) 10K type strain sequencing project: providing services to taxonomists for standard genome sequencing and annotation.</title>
        <authorList>
            <consortium name="The Broad Institute Genomics Platform"/>
            <consortium name="The Broad Institute Genome Sequencing Center for Infectious Disease"/>
            <person name="Wu L."/>
            <person name="Ma J."/>
        </authorList>
    </citation>
    <scope>NUCLEOTIDE SEQUENCE [LARGE SCALE GENOMIC DNA]</scope>
    <source>
        <strain evidence="3">CCUG 66188</strain>
    </source>
</reference>
<accession>A0ABV9KRE6</accession>
<dbReference type="RefSeq" id="WP_379993938.1">
    <property type="nucleotide sequence ID" value="NZ_JBHSGN010000024.1"/>
</dbReference>
<keyword evidence="3" id="KW-1185">Reference proteome</keyword>
<dbReference type="CDD" id="cd02440">
    <property type="entry name" value="AdoMet_MTases"/>
    <property type="match status" value="1"/>
</dbReference>
<dbReference type="Pfam" id="PF08241">
    <property type="entry name" value="Methyltransf_11"/>
    <property type="match status" value="1"/>
</dbReference>
<comment type="caution">
    <text evidence="2">The sequence shown here is derived from an EMBL/GenBank/DDBJ whole genome shotgun (WGS) entry which is preliminary data.</text>
</comment>
<evidence type="ECO:0000259" key="1">
    <source>
        <dbReference type="Pfam" id="PF08241"/>
    </source>
</evidence>
<dbReference type="InterPro" id="IPR029063">
    <property type="entry name" value="SAM-dependent_MTases_sf"/>
</dbReference>
<evidence type="ECO:0000313" key="3">
    <source>
        <dbReference type="Proteomes" id="UP001596023"/>
    </source>
</evidence>
<dbReference type="GO" id="GO:0032259">
    <property type="term" value="P:methylation"/>
    <property type="evidence" value="ECO:0007669"/>
    <property type="project" value="UniProtKB-KW"/>
</dbReference>
<proteinExistence type="predicted"/>
<protein>
    <submittedName>
        <fullName evidence="2">Class I SAM-dependent methyltransferase</fullName>
        <ecNumber evidence="2">2.1.1.-</ecNumber>
    </submittedName>
</protein>
<dbReference type="InterPro" id="IPR013216">
    <property type="entry name" value="Methyltransf_11"/>
</dbReference>